<name>A0A7X9XCE3_9BACT</name>
<gene>
    <name evidence="1" type="ORF">HHU12_27420</name>
</gene>
<dbReference type="EMBL" id="JABANE010000111">
    <property type="protein sequence ID" value="NME71726.1"/>
    <property type="molecule type" value="Genomic_DNA"/>
</dbReference>
<reference evidence="1 2" key="1">
    <citation type="submission" date="2020-04" db="EMBL/GenBank/DDBJ databases">
        <title>Flammeovirga sp. SR4, a novel species isolated from seawater.</title>
        <authorList>
            <person name="Wang X."/>
        </authorList>
    </citation>
    <scope>NUCLEOTIDE SEQUENCE [LARGE SCALE GENOMIC DNA]</scope>
    <source>
        <strain evidence="1 2">ATCC 23126</strain>
    </source>
</reference>
<dbReference type="RefSeq" id="WP_169659932.1">
    <property type="nucleotide sequence ID" value="NZ_JABANE010000111.1"/>
</dbReference>
<evidence type="ECO:0000313" key="1">
    <source>
        <dbReference type="EMBL" id="NME71726.1"/>
    </source>
</evidence>
<keyword evidence="2" id="KW-1185">Reference proteome</keyword>
<comment type="caution">
    <text evidence="1">The sequence shown here is derived from an EMBL/GenBank/DDBJ whole genome shotgun (WGS) entry which is preliminary data.</text>
</comment>
<sequence length="517" mass="59180">MLKFFFITVGIAQEAPIEVLKKTIDPQNRQEHYISPFFATKGDKIKINVKVEDHKKDMNLSIKRYPGGKLVYKVEDKQIIEHSLDIPNSGLYEISYTKAKKPFTIEVDRIPASETTRELSKARYEYVRIPDTVHRIESYEKYIGADRTIIPRTERVVTRKMTSSEVICQNSFALEAEKSQLMVFMIPQDREDDYLTKKLVSWSITLFVDDAVYRKLKQKIGETLEFAVTAGMEKGLGRISKGRMDKKNDVSNYNYGDIKQSRGEKGKDFADGLSEIIGNELDSKQKEIFDELRDPKGMIVNAGVDVALSKVGRSESSEVVKGFIADPQGQIFDIGVEKGLSAVGVPENIVQGIKDIELPSISDATQVAADAITPHVKEKIHFKITDLNNETVIDDQVSGQYAKTYGTENRDNVFALQIDCMRENLDYENFLVDYVYGSFIIEATYETTNYKDAFFYDVKEDPIYTKEKRSTQSVYYRYEIMDSRDIQPHYKIISPQTFHDPNRIRKFGDAKPKKYGK</sequence>
<protein>
    <submittedName>
        <fullName evidence="1">Uncharacterized protein</fullName>
    </submittedName>
</protein>
<dbReference type="Proteomes" id="UP000576082">
    <property type="component" value="Unassembled WGS sequence"/>
</dbReference>
<evidence type="ECO:0000313" key="2">
    <source>
        <dbReference type="Proteomes" id="UP000576082"/>
    </source>
</evidence>
<accession>A0A7X9XCE3</accession>
<organism evidence="1 2">
    <name type="scientific">Flammeovirga aprica JL-4</name>
    <dbReference type="NCBI Taxonomy" id="694437"/>
    <lineage>
        <taxon>Bacteria</taxon>
        <taxon>Pseudomonadati</taxon>
        <taxon>Bacteroidota</taxon>
        <taxon>Cytophagia</taxon>
        <taxon>Cytophagales</taxon>
        <taxon>Flammeovirgaceae</taxon>
        <taxon>Flammeovirga</taxon>
    </lineage>
</organism>
<dbReference type="AlphaFoldDB" id="A0A7X9XCE3"/>
<proteinExistence type="predicted"/>